<reference evidence="2" key="1">
    <citation type="submission" date="2020-04" db="EMBL/GenBank/DDBJ databases">
        <authorList>
            <person name="Alioto T."/>
            <person name="Alioto T."/>
            <person name="Gomez Garrido J."/>
        </authorList>
    </citation>
    <scope>NUCLEOTIDE SEQUENCE</scope>
    <source>
        <strain evidence="2">A484AB</strain>
    </source>
</reference>
<evidence type="ECO:0000313" key="3">
    <source>
        <dbReference type="Proteomes" id="UP001152795"/>
    </source>
</evidence>
<dbReference type="Proteomes" id="UP001152795">
    <property type="component" value="Unassembled WGS sequence"/>
</dbReference>
<evidence type="ECO:0000256" key="1">
    <source>
        <dbReference type="SAM" id="MobiDB-lite"/>
    </source>
</evidence>
<dbReference type="EMBL" id="CACRXK020021595">
    <property type="protein sequence ID" value="CAB4035996.1"/>
    <property type="molecule type" value="Genomic_DNA"/>
</dbReference>
<dbReference type="PANTHER" id="PTHR46704:SF1">
    <property type="entry name" value="TELOMERE LENGTH REGULATION PROTEIN TEL2 HOMOLOG"/>
    <property type="match status" value="1"/>
</dbReference>
<evidence type="ECO:0000313" key="2">
    <source>
        <dbReference type="EMBL" id="CAB4035996.1"/>
    </source>
</evidence>
<dbReference type="OrthoDB" id="6149650at2759"/>
<comment type="caution">
    <text evidence="2">The sequence shown here is derived from an EMBL/GenBank/DDBJ whole genome shotgun (WGS) entry which is preliminary data.</text>
</comment>
<dbReference type="PANTHER" id="PTHR46704">
    <property type="entry name" value="CXC DOMAIN-CONTAINING PROTEIN-RELATED"/>
    <property type="match status" value="1"/>
</dbReference>
<gene>
    <name evidence="2" type="ORF">PACLA_8A027832</name>
</gene>
<keyword evidence="3" id="KW-1185">Reference proteome</keyword>
<organism evidence="2 3">
    <name type="scientific">Paramuricea clavata</name>
    <name type="common">Red gorgonian</name>
    <name type="synonym">Violescent sea-whip</name>
    <dbReference type="NCBI Taxonomy" id="317549"/>
    <lineage>
        <taxon>Eukaryota</taxon>
        <taxon>Metazoa</taxon>
        <taxon>Cnidaria</taxon>
        <taxon>Anthozoa</taxon>
        <taxon>Octocorallia</taxon>
        <taxon>Malacalcyonacea</taxon>
        <taxon>Plexauridae</taxon>
        <taxon>Paramuricea</taxon>
    </lineage>
</organism>
<name>A0A6S7JT69_PARCT</name>
<protein>
    <submittedName>
        <fullName evidence="2">Uncharacterized protein</fullName>
    </submittedName>
</protein>
<feature type="region of interest" description="Disordered" evidence="1">
    <location>
        <begin position="1"/>
        <end position="21"/>
    </location>
</feature>
<proteinExistence type="predicted"/>
<dbReference type="AlphaFoldDB" id="A0A6S7JT69"/>
<sequence>MQHQVGTTEKKARKVGRPKDANQEQAFIRMCSFFEENDEEQLTVSDLADRMGEYLVEQDSVAYGNQYLKSKLLKHYGESIFIAEGNGLHDIVTFREKTSILRDYFSKPETVEGARKSAIIETAAKLIKSDIKSMIPLSTDQYPKASDVELNSALEYVPPSLHCLLKNLLVGKDIRRKEASIGQCIIQAVTISSRYLAAMGFSSSYSEVQRFEENAAASVAPDVLGGDIHALDAALLFAADNVDHNIITLDGKGTFHGMGMIAAITPERQTSHTVLRQKIAQLKIVELAQVDIKEYRFAKYARNNIKFDPMPYFDGDAHKIDILWAMSFRFKKSAPGWQGMMHLLHKDCDHPGQSSVVFLPIIDMYPGDKSCIFSTLEYLCNLAIGHKTTAVVTFDQPLYWKASEIKHEVPGDSQIRSVVLLLGSFHTLMNLLGAIGTLMDGSGIKEILGTIYGENAVQHIMTGKAVQRALRGHLLLDQCLTQQVVDKVMSDRPDFANLLQKLEELYEQEVPGHSHLDSLISSSCLSEIAQILSSKEGELSAHSATAKLWLVYQQMIRTARELIKADRTGSWLMHLHAISECLPIFAAAGHSNYLKSAYLYLQSMTRLEKGNLSVFRKFMNGLHVIRQSDQYWAGLGCDLVIEQALMRSLKIAGGLTRGSGMSEHQRVLWTMSAPVCSAYSDKMQSFTDQSLVTSEQHKRSDCVKEEASLRNIITGVNANEDVNVHNLFAIGKETLATMEEQPVFSFAYKRKLKARTLASARAVKVAEDRTIDPALLFQRFLVVCQTEDLSLEEVLSYELSPYPPSLFEAKNLLRKADKAQLLDGLKNYVASCSDEAVLHYIPEVEHNVLDGGSLLHRLK</sequence>
<accession>A0A6S7JT69</accession>